<evidence type="ECO:0000313" key="2">
    <source>
        <dbReference type="EMBL" id="CAI2362165.1"/>
    </source>
</evidence>
<keyword evidence="3" id="KW-1185">Reference proteome</keyword>
<sequence>MNFRGIKQEIEEEKNRSLKGCGREEHSEIWDLEKVKEEQSFGGARDGGQGRNEGDGQGRGGGLEILEGRLSQDEKKHESKAFSVEEGISGCHQNLGENGNKLASTPLKFENDFNKKCKSFENGLTNHKDIQSKKMKNVCNSNSTKLLRRSCLRILADMAGNIVCSQGDQEKILGLQDIQQLNFFNLMADYNKRYFISQGIFQLNVNQYGMEEIKFNRRVCTIRFSLKHFQECINPVILTCKIQVKKLGA</sequence>
<reference evidence="2" key="1">
    <citation type="submission" date="2023-07" db="EMBL/GenBank/DDBJ databases">
        <authorList>
            <consortium name="AG Swart"/>
            <person name="Singh M."/>
            <person name="Singh A."/>
            <person name="Seah K."/>
            <person name="Emmerich C."/>
        </authorList>
    </citation>
    <scope>NUCLEOTIDE SEQUENCE</scope>
    <source>
        <strain evidence="2">DP1</strain>
    </source>
</reference>
<name>A0AAD1U6C6_EUPCR</name>
<dbReference type="Proteomes" id="UP001295684">
    <property type="component" value="Unassembled WGS sequence"/>
</dbReference>
<feature type="compositionally biased region" description="Gly residues" evidence="1">
    <location>
        <begin position="44"/>
        <end position="63"/>
    </location>
</feature>
<comment type="caution">
    <text evidence="2">The sequence shown here is derived from an EMBL/GenBank/DDBJ whole genome shotgun (WGS) entry which is preliminary data.</text>
</comment>
<dbReference type="AlphaFoldDB" id="A0AAD1U6C6"/>
<evidence type="ECO:0000256" key="1">
    <source>
        <dbReference type="SAM" id="MobiDB-lite"/>
    </source>
</evidence>
<dbReference type="EMBL" id="CAMPGE010003333">
    <property type="protein sequence ID" value="CAI2362165.1"/>
    <property type="molecule type" value="Genomic_DNA"/>
</dbReference>
<accession>A0AAD1U6C6</accession>
<proteinExistence type="predicted"/>
<feature type="compositionally biased region" description="Basic and acidic residues" evidence="1">
    <location>
        <begin position="1"/>
        <end position="39"/>
    </location>
</feature>
<protein>
    <submittedName>
        <fullName evidence="2">Uncharacterized protein</fullName>
    </submittedName>
</protein>
<organism evidence="2 3">
    <name type="scientific">Euplotes crassus</name>
    <dbReference type="NCBI Taxonomy" id="5936"/>
    <lineage>
        <taxon>Eukaryota</taxon>
        <taxon>Sar</taxon>
        <taxon>Alveolata</taxon>
        <taxon>Ciliophora</taxon>
        <taxon>Intramacronucleata</taxon>
        <taxon>Spirotrichea</taxon>
        <taxon>Hypotrichia</taxon>
        <taxon>Euplotida</taxon>
        <taxon>Euplotidae</taxon>
        <taxon>Moneuplotes</taxon>
    </lineage>
</organism>
<gene>
    <name evidence="2" type="ORF">ECRASSUSDP1_LOCUS3487</name>
</gene>
<evidence type="ECO:0000313" key="3">
    <source>
        <dbReference type="Proteomes" id="UP001295684"/>
    </source>
</evidence>
<feature type="region of interest" description="Disordered" evidence="1">
    <location>
        <begin position="1"/>
        <end position="63"/>
    </location>
</feature>